<keyword evidence="2" id="KW-0238">DNA-binding</keyword>
<reference evidence="2 3" key="1">
    <citation type="journal article" date="2018" name="BMC Genomics">
        <title>Whole genome sequencing and function prediction of 133 gut anaerobes isolated from chicken caecum in pure cultures.</title>
        <authorList>
            <person name="Medvecky M."/>
            <person name="Cejkova D."/>
            <person name="Polansky O."/>
            <person name="Karasova D."/>
            <person name="Kubasova T."/>
            <person name="Cizek A."/>
            <person name="Rychlik I."/>
        </authorList>
    </citation>
    <scope>NUCLEOTIDE SEQUENCE [LARGE SCALE GENOMIC DNA]</scope>
    <source>
        <strain evidence="2 3">An13</strain>
    </source>
</reference>
<dbReference type="PANTHER" id="PTHR37299">
    <property type="entry name" value="TRANSCRIPTIONAL REGULATOR-RELATED"/>
    <property type="match status" value="1"/>
</dbReference>
<dbReference type="SMART" id="SM00850">
    <property type="entry name" value="LytTR"/>
    <property type="match status" value="1"/>
</dbReference>
<dbReference type="RefSeq" id="WP_087359519.1">
    <property type="nucleotide sequence ID" value="NZ_AP031415.1"/>
</dbReference>
<dbReference type="OrthoDB" id="9808614at2"/>
<dbReference type="PROSITE" id="PS50930">
    <property type="entry name" value="HTH_LYTTR"/>
    <property type="match status" value="1"/>
</dbReference>
<dbReference type="GO" id="GO:0000156">
    <property type="term" value="F:phosphorelay response regulator activity"/>
    <property type="evidence" value="ECO:0007669"/>
    <property type="project" value="InterPro"/>
</dbReference>
<dbReference type="GO" id="GO:0003677">
    <property type="term" value="F:DNA binding"/>
    <property type="evidence" value="ECO:0007669"/>
    <property type="project" value="UniProtKB-KW"/>
</dbReference>
<name>A0A1Y4SV51_9FIRM</name>
<dbReference type="AlphaFoldDB" id="A0A1Y4SV51"/>
<gene>
    <name evidence="2" type="ORF">B5E75_11940</name>
</gene>
<dbReference type="Gene3D" id="2.40.50.1020">
    <property type="entry name" value="LytTr DNA-binding domain"/>
    <property type="match status" value="1"/>
</dbReference>
<sequence length="151" mass="17938">MKVKIEMDESLEDIEVVIKTPVMNERVQQVQATLFDFSKKQAVIVFYKGSVEYYLSLNDILFFETDEKNVRAHTCDDLYQVKYKLYELEEILPGHFMRVSKSTILNLQKIYALHKTISSPCLIEFANTSKQVYVSRHYYRPLRSRLEEKRL</sequence>
<comment type="caution">
    <text evidence="2">The sequence shown here is derived from an EMBL/GenBank/DDBJ whole genome shotgun (WGS) entry which is preliminary data.</text>
</comment>
<protein>
    <submittedName>
        <fullName evidence="2">DNA-binding protein</fullName>
    </submittedName>
</protein>
<dbReference type="Proteomes" id="UP000195305">
    <property type="component" value="Unassembled WGS sequence"/>
</dbReference>
<organism evidence="2 3">
    <name type="scientific">Massilimicrobiota timonensis</name>
    <dbReference type="NCBI Taxonomy" id="1776392"/>
    <lineage>
        <taxon>Bacteria</taxon>
        <taxon>Bacillati</taxon>
        <taxon>Bacillota</taxon>
        <taxon>Erysipelotrichia</taxon>
        <taxon>Erysipelotrichales</taxon>
        <taxon>Erysipelotrichaceae</taxon>
        <taxon>Massilimicrobiota</taxon>
    </lineage>
</organism>
<evidence type="ECO:0000259" key="1">
    <source>
        <dbReference type="PROSITE" id="PS50930"/>
    </source>
</evidence>
<keyword evidence="3" id="KW-1185">Reference proteome</keyword>
<dbReference type="InterPro" id="IPR046947">
    <property type="entry name" value="LytR-like"/>
</dbReference>
<dbReference type="PANTHER" id="PTHR37299:SF4">
    <property type="entry name" value="TRANSCRIPTIONAL REGULATOR"/>
    <property type="match status" value="1"/>
</dbReference>
<dbReference type="Pfam" id="PF04397">
    <property type="entry name" value="LytTR"/>
    <property type="match status" value="1"/>
</dbReference>
<dbReference type="InterPro" id="IPR007492">
    <property type="entry name" value="LytTR_DNA-bd_dom"/>
</dbReference>
<evidence type="ECO:0000313" key="2">
    <source>
        <dbReference type="EMBL" id="OUQ32861.1"/>
    </source>
</evidence>
<dbReference type="EMBL" id="NFLJ01000040">
    <property type="protein sequence ID" value="OUQ32861.1"/>
    <property type="molecule type" value="Genomic_DNA"/>
</dbReference>
<feature type="domain" description="HTH LytTR-type" evidence="1">
    <location>
        <begin position="44"/>
        <end position="148"/>
    </location>
</feature>
<accession>A0A1Y4SV51</accession>
<evidence type="ECO:0000313" key="3">
    <source>
        <dbReference type="Proteomes" id="UP000195305"/>
    </source>
</evidence>
<proteinExistence type="predicted"/>